<keyword evidence="4 11" id="KW-0812">Transmembrane</keyword>
<comment type="similarity">
    <text evidence="2">Belongs to the amino acid/polyamine transporter 2 family. Amino acid/auxin permease (AAAP) (TC 2.A.18.1) subfamily.</text>
</comment>
<evidence type="ECO:0000256" key="3">
    <source>
        <dbReference type="ARBA" id="ARBA00022448"/>
    </source>
</evidence>
<evidence type="ECO:0000313" key="13">
    <source>
        <dbReference type="EMBL" id="KAG6671839.1"/>
    </source>
</evidence>
<proteinExistence type="inferred from homology"/>
<name>A0A921ZZN8_CARIL</name>
<dbReference type="PANTHER" id="PTHR48017">
    <property type="entry name" value="OS05G0424000 PROTEIN-RELATED"/>
    <property type="match status" value="1"/>
</dbReference>
<sequence length="484" mass="53652">MALYPATNNSQVSFVDVHSEGGSEYIDGDGTRVLTASAYTITVPIGSGVLSLARVNAQLGWIAGPAAVFFFSIVKYLDTSVLLSACYRSDARNSQRRYYAYEEALQKNLGDTEVKICVVGQYLKLFGSAIGYTIGASASMMAIQRSICFHSSEGRNPCQINSYPYIIAFGLVQIILSVVGDFKWFSIIAAVMSFIYSTIGLGLGIAKVAETGMFWGSMTGISNSHVNETQKIWRSFQALGDIAFTFSFSINFNEIQSCIYAELTDTDKKQNTVFNSPPSDSKIIMKKAIKFSFAFITFFYMVCGYLGYAAFGESTPRNLLAGFGFYNPYWLLDTAHVAVSLECVAAYQVNSRALFALIEDAATHERRTGEAINPIPSGRPDRLNLYRSVCRTIFVMIITVISMFLRYSLEDVARLTGILGFWPLTVYLPVRMYIAKKKITRWSAKWVFLQILSLALLIINIAAVVGYIAGVVLNLQTHKLFKEN</sequence>
<organism evidence="13 14">
    <name type="scientific">Carya illinoinensis</name>
    <name type="common">Pecan</name>
    <dbReference type="NCBI Taxonomy" id="32201"/>
    <lineage>
        <taxon>Eukaryota</taxon>
        <taxon>Viridiplantae</taxon>
        <taxon>Streptophyta</taxon>
        <taxon>Embryophyta</taxon>
        <taxon>Tracheophyta</taxon>
        <taxon>Spermatophyta</taxon>
        <taxon>Magnoliopsida</taxon>
        <taxon>eudicotyledons</taxon>
        <taxon>Gunneridae</taxon>
        <taxon>Pentapetalae</taxon>
        <taxon>rosids</taxon>
        <taxon>fabids</taxon>
        <taxon>Fagales</taxon>
        <taxon>Juglandaceae</taxon>
        <taxon>Carya</taxon>
    </lineage>
</organism>
<feature type="transmembrane region" description="Helical" evidence="11">
    <location>
        <begin position="163"/>
        <end position="179"/>
    </location>
</feature>
<feature type="transmembrane region" description="Helical" evidence="11">
    <location>
        <begin position="185"/>
        <end position="206"/>
    </location>
</feature>
<evidence type="ECO:0000313" key="14">
    <source>
        <dbReference type="Proteomes" id="UP000811246"/>
    </source>
</evidence>
<protein>
    <recommendedName>
        <fullName evidence="12">Amino acid transporter transmembrane domain-containing protein</fullName>
    </recommendedName>
</protein>
<keyword evidence="7 11" id="KW-1133">Transmembrane helix</keyword>
<evidence type="ECO:0000256" key="6">
    <source>
        <dbReference type="ARBA" id="ARBA00022970"/>
    </source>
</evidence>
<dbReference type="AlphaFoldDB" id="A0A921ZZN8"/>
<evidence type="ECO:0000256" key="8">
    <source>
        <dbReference type="ARBA" id="ARBA00023136"/>
    </source>
</evidence>
<evidence type="ECO:0000256" key="10">
    <source>
        <dbReference type="ARBA" id="ARBA00045588"/>
    </source>
</evidence>
<accession>A0A921ZZN8</accession>
<evidence type="ECO:0000256" key="9">
    <source>
        <dbReference type="ARBA" id="ARBA00023294"/>
    </source>
</evidence>
<reference evidence="13" key="1">
    <citation type="submission" date="2021-01" db="EMBL/GenBank/DDBJ databases">
        <authorList>
            <person name="Lovell J.T."/>
            <person name="Bentley N."/>
            <person name="Bhattarai G."/>
            <person name="Jenkins J.W."/>
            <person name="Sreedasyam A."/>
            <person name="Alarcon Y."/>
            <person name="Bock C."/>
            <person name="Boston L."/>
            <person name="Carlson J."/>
            <person name="Cervantes K."/>
            <person name="Clermont K."/>
            <person name="Krom N."/>
            <person name="Kubenka K."/>
            <person name="Mamidi S."/>
            <person name="Mattison C."/>
            <person name="Monteros M."/>
            <person name="Pisani C."/>
            <person name="Plott C."/>
            <person name="Rajasekar S."/>
            <person name="Rhein H.S."/>
            <person name="Rohla C."/>
            <person name="Song M."/>
            <person name="Hilaire R.S."/>
            <person name="Shu S."/>
            <person name="Wells L."/>
            <person name="Wang X."/>
            <person name="Webber J."/>
            <person name="Heerema R.J."/>
            <person name="Klein P."/>
            <person name="Conner P."/>
            <person name="Grauke L."/>
            <person name="Grimwood J."/>
            <person name="Schmutz J."/>
            <person name="Randall J.J."/>
        </authorList>
    </citation>
    <scope>NUCLEOTIDE SEQUENCE</scope>
    <source>
        <tissue evidence="13">Leaf</tissue>
    </source>
</reference>
<feature type="transmembrane region" description="Helical" evidence="11">
    <location>
        <begin position="415"/>
        <end position="434"/>
    </location>
</feature>
<keyword evidence="6" id="KW-0029">Amino-acid transport</keyword>
<keyword evidence="3" id="KW-0813">Transport</keyword>
<feature type="transmembrane region" description="Helical" evidence="11">
    <location>
        <begin position="446"/>
        <end position="473"/>
    </location>
</feature>
<feature type="domain" description="Amino acid transporter transmembrane" evidence="12">
    <location>
        <begin position="31"/>
        <end position="472"/>
    </location>
</feature>
<dbReference type="GO" id="GO:0009734">
    <property type="term" value="P:auxin-activated signaling pathway"/>
    <property type="evidence" value="ECO:0007669"/>
    <property type="project" value="UniProtKB-KW"/>
</dbReference>
<evidence type="ECO:0000259" key="12">
    <source>
        <dbReference type="Pfam" id="PF01490"/>
    </source>
</evidence>
<evidence type="ECO:0000256" key="5">
    <source>
        <dbReference type="ARBA" id="ARBA00022847"/>
    </source>
</evidence>
<feature type="transmembrane region" description="Helical" evidence="11">
    <location>
        <begin position="122"/>
        <end position="143"/>
    </location>
</feature>
<evidence type="ECO:0000256" key="4">
    <source>
        <dbReference type="ARBA" id="ARBA00022692"/>
    </source>
</evidence>
<evidence type="ECO:0000256" key="1">
    <source>
        <dbReference type="ARBA" id="ARBA00004127"/>
    </source>
</evidence>
<dbReference type="EMBL" id="CM031840">
    <property type="protein sequence ID" value="KAG6671839.1"/>
    <property type="molecule type" value="Genomic_DNA"/>
</dbReference>
<comment type="function">
    <text evidence="10">Carrier protein involved in proton-driven auxin influx. Mediates the formation of auxin gradient from developing leaves (site of auxin biosynthesis) to tips by contributing to the loading of auxin in vascular tissues and facilitating acropetal (base to tip) auxin transport within inner tissues of the root apex, and basipetal (tip to base) auxin transport within outer tissues of the root apex. May be involved in lateral roots and nodules formation.</text>
</comment>
<keyword evidence="9" id="KW-0927">Auxin signaling pathway</keyword>
<dbReference type="Pfam" id="PF01490">
    <property type="entry name" value="Aa_trans"/>
    <property type="match status" value="1"/>
</dbReference>
<comment type="subcellular location">
    <subcellularLocation>
        <location evidence="1">Endomembrane system</location>
        <topology evidence="1">Multi-pass membrane protein</topology>
    </subcellularLocation>
</comment>
<dbReference type="GO" id="GO:0012505">
    <property type="term" value="C:endomembrane system"/>
    <property type="evidence" value="ECO:0007669"/>
    <property type="project" value="UniProtKB-SubCell"/>
</dbReference>
<evidence type="ECO:0000256" key="7">
    <source>
        <dbReference type="ARBA" id="ARBA00022989"/>
    </source>
</evidence>
<feature type="transmembrane region" description="Helical" evidence="11">
    <location>
        <begin position="291"/>
        <end position="309"/>
    </location>
</feature>
<dbReference type="InterPro" id="IPR013057">
    <property type="entry name" value="AA_transpt_TM"/>
</dbReference>
<comment type="caution">
    <text evidence="13">The sequence shown here is derived from an EMBL/GenBank/DDBJ whole genome shotgun (WGS) entry which is preliminary data.</text>
</comment>
<dbReference type="GO" id="GO:0006865">
    <property type="term" value="P:amino acid transport"/>
    <property type="evidence" value="ECO:0007669"/>
    <property type="project" value="UniProtKB-KW"/>
</dbReference>
<dbReference type="GO" id="GO:0015293">
    <property type="term" value="F:symporter activity"/>
    <property type="evidence" value="ECO:0007669"/>
    <property type="project" value="UniProtKB-KW"/>
</dbReference>
<dbReference type="Proteomes" id="UP000811246">
    <property type="component" value="Chromosome 16"/>
</dbReference>
<feature type="transmembrane region" description="Helical" evidence="11">
    <location>
        <begin position="389"/>
        <end position="409"/>
    </location>
</feature>
<evidence type="ECO:0000256" key="11">
    <source>
        <dbReference type="SAM" id="Phobius"/>
    </source>
</evidence>
<keyword evidence="5" id="KW-0769">Symport</keyword>
<gene>
    <name evidence="13" type="ORF">I3842_16G024300</name>
</gene>
<keyword evidence="8 11" id="KW-0472">Membrane</keyword>
<evidence type="ECO:0000256" key="2">
    <source>
        <dbReference type="ARBA" id="ARBA00005590"/>
    </source>
</evidence>